<feature type="transmembrane region" description="Helical" evidence="5">
    <location>
        <begin position="26"/>
        <end position="44"/>
    </location>
</feature>
<evidence type="ECO:0000256" key="2">
    <source>
        <dbReference type="ARBA" id="ARBA00022692"/>
    </source>
</evidence>
<proteinExistence type="predicted"/>
<evidence type="ECO:0000256" key="1">
    <source>
        <dbReference type="ARBA" id="ARBA00004141"/>
    </source>
</evidence>
<keyword evidence="9" id="KW-1185">Reference proteome</keyword>
<evidence type="ECO:0000313" key="7">
    <source>
        <dbReference type="EMBL" id="CDO88197.1"/>
    </source>
</evidence>
<feature type="transmembrane region" description="Helical" evidence="5">
    <location>
        <begin position="103"/>
        <end position="122"/>
    </location>
</feature>
<accession>A0A024JY05</accession>
<protein>
    <submittedName>
        <fullName evidence="7">Transmembrane alanine and valine and leucine rich protein</fullName>
    </submittedName>
</protein>
<dbReference type="InterPro" id="IPR049453">
    <property type="entry name" value="Memb_transporter_dom"/>
</dbReference>
<comment type="subcellular location">
    <subcellularLocation>
        <location evidence="1">Membrane</location>
        <topology evidence="1">Multi-pass membrane protein</topology>
    </subcellularLocation>
</comment>
<dbReference type="Proteomes" id="UP000193710">
    <property type="component" value="Unassembled WGS sequence"/>
</dbReference>
<dbReference type="RefSeq" id="WP_036468490.1">
    <property type="nucleotide sequence ID" value="NZ_HG964446.1"/>
</dbReference>
<feature type="transmembrane region" description="Helical" evidence="5">
    <location>
        <begin position="75"/>
        <end position="96"/>
    </location>
</feature>
<gene>
    <name evidence="8" type="ORF">AWC29_01370</name>
    <name evidence="7" type="ORF">BN973_02561</name>
</gene>
<reference evidence="7" key="1">
    <citation type="journal article" date="2014" name="Genome Announc.">
        <title>Draft Genome Sequence of Mycobacterium triplex DSM 44626.</title>
        <authorList>
            <person name="Sassi M."/>
            <person name="Croce O."/>
            <person name="Robert C."/>
            <person name="Raoult D."/>
            <person name="Drancourt M."/>
        </authorList>
    </citation>
    <scope>NUCLEOTIDE SEQUENCE [LARGE SCALE GENOMIC DNA]</scope>
    <source>
        <strain evidence="7">DSM 44626</strain>
    </source>
</reference>
<dbReference type="HOGENOM" id="CLU_046662_1_0_11"/>
<dbReference type="STRING" id="47839.BN973_02561"/>
<dbReference type="EMBL" id="LQPY01000034">
    <property type="protein sequence ID" value="ORX00634.1"/>
    <property type="molecule type" value="Genomic_DNA"/>
</dbReference>
<evidence type="ECO:0000256" key="5">
    <source>
        <dbReference type="SAM" id="Phobius"/>
    </source>
</evidence>
<evidence type="ECO:0000259" key="6">
    <source>
        <dbReference type="Pfam" id="PF13515"/>
    </source>
</evidence>
<keyword evidence="3 5" id="KW-1133">Transmembrane helix</keyword>
<evidence type="ECO:0000313" key="9">
    <source>
        <dbReference type="Proteomes" id="UP000193710"/>
    </source>
</evidence>
<dbReference type="eggNOG" id="COG4129">
    <property type="taxonomic scope" value="Bacteria"/>
</dbReference>
<sequence>MSTSLLTRPFAGRVAFGAGFKRVRAVWFYLVQTSVAAGLAWFIAHDVMAHPQPFFAPIAAAVSLSTSSVLRAQRAIQMIVGVTLGIGTGILVQALLGPGAVPIAIAALVALLAAVFIGQGYIGQGMMFANQTVVSSILVLALYRSGVGWERIFDALIGGGLAIVVAIGLFPADPLAVLRSARVEVLSTLHSVLNRTGELACGREVPATDWPLPAVDRVHEQLGGLIQARATARQVVRAAPRRWGLRDAVDAADRQAVQLALLAGSVLQLARTVMPAPKSGPHGRCDRRPQPAQAVLADLAQATALADSDPVTATAHVEAARRHASTLLANARERSEVVLADVVQACVDDLQRVIELRYP</sequence>
<dbReference type="Proteomes" id="UP000028880">
    <property type="component" value="Unassembled WGS sequence"/>
</dbReference>
<feature type="transmembrane region" description="Helical" evidence="5">
    <location>
        <begin position="152"/>
        <end position="172"/>
    </location>
</feature>
<dbReference type="OrthoDB" id="5198202at2"/>
<dbReference type="AlphaFoldDB" id="A0A024JY05"/>
<dbReference type="Pfam" id="PF13515">
    <property type="entry name" value="FUSC_2"/>
    <property type="match status" value="1"/>
</dbReference>
<dbReference type="GO" id="GO:0016020">
    <property type="term" value="C:membrane"/>
    <property type="evidence" value="ECO:0007669"/>
    <property type="project" value="UniProtKB-SubCell"/>
</dbReference>
<reference evidence="7" key="2">
    <citation type="submission" date="2014-04" db="EMBL/GenBank/DDBJ databases">
        <authorList>
            <person name="Urmite Genomes U."/>
        </authorList>
    </citation>
    <scope>NUCLEOTIDE SEQUENCE</scope>
    <source>
        <strain evidence="7">DSM 44626</strain>
    </source>
</reference>
<feature type="domain" description="Integral membrane bound transporter" evidence="6">
    <location>
        <begin position="39"/>
        <end position="165"/>
    </location>
</feature>
<evidence type="ECO:0000256" key="4">
    <source>
        <dbReference type="ARBA" id="ARBA00023136"/>
    </source>
</evidence>
<name>A0A024JY05_9MYCO</name>
<keyword evidence="2 5" id="KW-0812">Transmembrane</keyword>
<organism evidence="7">
    <name type="scientific">Mycobacterium triplex</name>
    <dbReference type="NCBI Taxonomy" id="47839"/>
    <lineage>
        <taxon>Bacteria</taxon>
        <taxon>Bacillati</taxon>
        <taxon>Actinomycetota</taxon>
        <taxon>Actinomycetes</taxon>
        <taxon>Mycobacteriales</taxon>
        <taxon>Mycobacteriaceae</taxon>
        <taxon>Mycobacterium</taxon>
        <taxon>Mycobacterium simiae complex</taxon>
    </lineage>
</organism>
<evidence type="ECO:0000256" key="3">
    <source>
        <dbReference type="ARBA" id="ARBA00022989"/>
    </source>
</evidence>
<evidence type="ECO:0000313" key="8">
    <source>
        <dbReference type="EMBL" id="ORX00634.1"/>
    </source>
</evidence>
<reference evidence="8 9" key="3">
    <citation type="submission" date="2016-01" db="EMBL/GenBank/DDBJ databases">
        <title>The new phylogeny of the genus Mycobacterium.</title>
        <authorList>
            <person name="Tarcisio F."/>
            <person name="Conor M."/>
            <person name="Antonella G."/>
            <person name="Elisabetta G."/>
            <person name="Giulia F.S."/>
            <person name="Sara T."/>
            <person name="Anna F."/>
            <person name="Clotilde B."/>
            <person name="Roberto B."/>
            <person name="Veronica D.S."/>
            <person name="Fabio R."/>
            <person name="Monica P."/>
            <person name="Olivier J."/>
            <person name="Enrico T."/>
            <person name="Nicola S."/>
        </authorList>
    </citation>
    <scope>NUCLEOTIDE SEQUENCE [LARGE SCALE GENOMIC DNA]</scope>
    <source>
        <strain evidence="8 9">DSM 44626</strain>
    </source>
</reference>
<keyword evidence="4 5" id="KW-0472">Membrane</keyword>
<dbReference type="EMBL" id="HG964446">
    <property type="protein sequence ID" value="CDO88197.1"/>
    <property type="molecule type" value="Genomic_DNA"/>
</dbReference>